<dbReference type="InterPro" id="IPR025953">
    <property type="entry name" value="YlbD_coat"/>
</dbReference>
<feature type="compositionally biased region" description="Basic and acidic residues" evidence="1">
    <location>
        <begin position="115"/>
        <end position="129"/>
    </location>
</feature>
<sequence length="129" mass="15474">MEVQHLDPTVLAFKKFINEHPALIKEVRKNGKSWQEYYEKWVLLGEDDPHWKQYKEEQVKEDENKSEQKNFELMSQLMKLTENFDINKVQGQVQQLSNTISTIQEVIGQYQQSKKPSEPTKDPFNWFRD</sequence>
<name>A0A345PG46_9BACI</name>
<keyword evidence="3" id="KW-1185">Reference proteome</keyword>
<organism evidence="2 3">
    <name type="scientific">Oceanobacillus zhaokaii</name>
    <dbReference type="NCBI Taxonomy" id="2052660"/>
    <lineage>
        <taxon>Bacteria</taxon>
        <taxon>Bacillati</taxon>
        <taxon>Bacillota</taxon>
        <taxon>Bacilli</taxon>
        <taxon>Bacillales</taxon>
        <taxon>Bacillaceae</taxon>
        <taxon>Oceanobacillus</taxon>
    </lineage>
</organism>
<dbReference type="Pfam" id="PF14071">
    <property type="entry name" value="YlbD_coat"/>
    <property type="match status" value="1"/>
</dbReference>
<dbReference type="EMBL" id="CP024848">
    <property type="protein sequence ID" value="AXI08976.1"/>
    <property type="molecule type" value="Genomic_DNA"/>
</dbReference>
<evidence type="ECO:0000313" key="2">
    <source>
        <dbReference type="EMBL" id="AXI08976.1"/>
    </source>
</evidence>
<evidence type="ECO:0008006" key="4">
    <source>
        <dbReference type="Google" id="ProtNLM"/>
    </source>
</evidence>
<accession>A0A345PG46</accession>
<gene>
    <name evidence="2" type="ORF">CUC15_08620</name>
</gene>
<reference evidence="3" key="1">
    <citation type="submission" date="2017-11" db="EMBL/GenBank/DDBJ databases">
        <authorList>
            <person name="Zhu W."/>
        </authorList>
    </citation>
    <scope>NUCLEOTIDE SEQUENCE [LARGE SCALE GENOMIC DNA]</scope>
    <source>
        <strain evidence="3">160</strain>
    </source>
</reference>
<feature type="region of interest" description="Disordered" evidence="1">
    <location>
        <begin position="109"/>
        <end position="129"/>
    </location>
</feature>
<evidence type="ECO:0000313" key="3">
    <source>
        <dbReference type="Proteomes" id="UP000253908"/>
    </source>
</evidence>
<protein>
    <recommendedName>
        <fullName evidence="4">Cytosolic protein</fullName>
    </recommendedName>
</protein>
<proteinExistence type="predicted"/>
<dbReference type="KEGG" id="ocn:CUC15_08620"/>
<dbReference type="AlphaFoldDB" id="A0A345PG46"/>
<dbReference type="Proteomes" id="UP000253908">
    <property type="component" value="Chromosome"/>
</dbReference>
<dbReference type="RefSeq" id="WP_114916270.1">
    <property type="nucleotide sequence ID" value="NZ_CP024848.1"/>
</dbReference>
<dbReference type="OrthoDB" id="1655540at2"/>
<evidence type="ECO:0000256" key="1">
    <source>
        <dbReference type="SAM" id="MobiDB-lite"/>
    </source>
</evidence>